<geneLocation type="mitochondrion" evidence="21"/>
<dbReference type="InterPro" id="IPR050175">
    <property type="entry name" value="Complex_I_Subunit_2"/>
</dbReference>
<dbReference type="GO" id="GO:0008137">
    <property type="term" value="F:NADH dehydrogenase (ubiquinone) activity"/>
    <property type="evidence" value="ECO:0007669"/>
    <property type="project" value="UniProtKB-EC"/>
</dbReference>
<accession>G8HPC1</accession>
<evidence type="ECO:0000256" key="12">
    <source>
        <dbReference type="ARBA" id="ARBA00023027"/>
    </source>
</evidence>
<evidence type="ECO:0000256" key="3">
    <source>
        <dbReference type="ARBA" id="ARBA00012944"/>
    </source>
</evidence>
<dbReference type="InterPro" id="IPR001750">
    <property type="entry name" value="ND/Mrp_TM"/>
</dbReference>
<dbReference type="PANTHER" id="PTHR46552">
    <property type="entry name" value="NADH-UBIQUINONE OXIDOREDUCTASE CHAIN 2"/>
    <property type="match status" value="1"/>
</dbReference>
<sequence>MSSAFLVFFLMVVFGSMISISSGHWVLCWTGMELAFLGLLPFLLMGKGSLNSEYAFKYFAVQAAASVMLFIAGSMMFIFLVINAYFSLLFLFSVCVKLGIFPGHFWVMSILTAFEYPACFLLLVPMKIPSLFFLYLYFNTTSFMCDLFLATAGLSALVGALLGINQTSIRGVLEASSISHSGWLGVSVISGKMTQYFLVYSFTTLILLFFLFLGHSFMAAVTMLSLGGLPPFLMFIAKYNVVSGAIYSGNHLTFLILPILGSALSMVFYLKFSYNLFLSPKSVLVPSVVSVVTSSVFLIFVGVLLLMW</sequence>
<reference evidence="21" key="1">
    <citation type="journal article" date="2011" name="BMC Evol. Biol.">
        <title>Ten new complete mitochondrial genomes of pulmonates (Mollusca: Gastropoda) and their impact on phylogenetic relationships.</title>
        <authorList>
            <person name="White T.R."/>
            <person name="Conrad M.M."/>
            <person name="Tseng R."/>
            <person name="Balayan S."/>
            <person name="Golding R."/>
            <person name="de Frias Martins A.M."/>
            <person name="Dayrat B.A."/>
        </authorList>
    </citation>
    <scope>NUCLEOTIDE SEQUENCE</scope>
</reference>
<feature type="domain" description="NADH:quinone oxidoreductase/Mrp antiporter transmembrane" evidence="20">
    <location>
        <begin position="22"/>
        <end position="210"/>
    </location>
</feature>
<evidence type="ECO:0000256" key="19">
    <source>
        <dbReference type="SAM" id="SignalP"/>
    </source>
</evidence>
<dbReference type="GO" id="GO:0005743">
    <property type="term" value="C:mitochondrial inner membrane"/>
    <property type="evidence" value="ECO:0007669"/>
    <property type="project" value="UniProtKB-SubCell"/>
</dbReference>
<organism evidence="21">
    <name type="scientific">Pedipes pedipes</name>
    <dbReference type="NCBI Taxonomy" id="999235"/>
    <lineage>
        <taxon>Eukaryota</taxon>
        <taxon>Metazoa</taxon>
        <taxon>Spiralia</taxon>
        <taxon>Lophotrochozoa</taxon>
        <taxon>Mollusca</taxon>
        <taxon>Gastropoda</taxon>
        <taxon>Heterobranchia</taxon>
        <taxon>Euthyneura</taxon>
        <taxon>Panpulmonata</taxon>
        <taxon>Eupulmonata</taxon>
        <taxon>Ellobiida</taxon>
        <taxon>Ellobioidea</taxon>
        <taxon>Ellobiidae</taxon>
        <taxon>Pedipes</taxon>
    </lineage>
</organism>
<dbReference type="EMBL" id="JN615140">
    <property type="protein sequence ID" value="AEQ93864.1"/>
    <property type="molecule type" value="Genomic_DNA"/>
</dbReference>
<keyword evidence="8" id="KW-0999">Mitochondrion inner membrane</keyword>
<dbReference type="AlphaFoldDB" id="G8HPC1"/>
<keyword evidence="13" id="KW-0830">Ubiquinone</keyword>
<evidence type="ECO:0000256" key="5">
    <source>
        <dbReference type="ARBA" id="ARBA00022448"/>
    </source>
</evidence>
<evidence type="ECO:0000256" key="14">
    <source>
        <dbReference type="ARBA" id="ARBA00023128"/>
    </source>
</evidence>
<evidence type="ECO:0000256" key="18">
    <source>
        <dbReference type="SAM" id="Phobius"/>
    </source>
</evidence>
<reference evidence="21" key="2">
    <citation type="submission" date="2011-08" db="EMBL/GenBank/DDBJ databases">
        <authorList>
            <person name="Dayrat B."/>
        </authorList>
    </citation>
    <scope>NUCLEOTIDE SEQUENCE</scope>
</reference>
<dbReference type="PANTHER" id="PTHR46552:SF1">
    <property type="entry name" value="NADH-UBIQUINONE OXIDOREDUCTASE CHAIN 2"/>
    <property type="match status" value="1"/>
</dbReference>
<evidence type="ECO:0000256" key="9">
    <source>
        <dbReference type="ARBA" id="ARBA00022967"/>
    </source>
</evidence>
<feature type="transmembrane region" description="Helical" evidence="18">
    <location>
        <begin position="58"/>
        <end position="82"/>
    </location>
</feature>
<evidence type="ECO:0000256" key="16">
    <source>
        <dbReference type="ARBA" id="ARBA00031028"/>
    </source>
</evidence>
<keyword evidence="6" id="KW-0679">Respiratory chain</keyword>
<feature type="transmembrane region" description="Helical" evidence="18">
    <location>
        <begin position="119"/>
        <end position="138"/>
    </location>
</feature>
<feature type="transmembrane region" description="Helical" evidence="18">
    <location>
        <begin position="284"/>
        <end position="307"/>
    </location>
</feature>
<keyword evidence="11 18" id="KW-1133">Transmembrane helix</keyword>
<keyword evidence="14 21" id="KW-0496">Mitochondrion</keyword>
<feature type="signal peptide" evidence="19">
    <location>
        <begin position="1"/>
        <end position="23"/>
    </location>
</feature>
<evidence type="ECO:0000256" key="6">
    <source>
        <dbReference type="ARBA" id="ARBA00022660"/>
    </source>
</evidence>
<evidence type="ECO:0000256" key="4">
    <source>
        <dbReference type="ARBA" id="ARBA00021008"/>
    </source>
</evidence>
<evidence type="ECO:0000256" key="13">
    <source>
        <dbReference type="ARBA" id="ARBA00023075"/>
    </source>
</evidence>
<proteinExistence type="inferred from homology"/>
<keyword evidence="10" id="KW-0249">Electron transport</keyword>
<feature type="transmembrane region" description="Helical" evidence="18">
    <location>
        <begin position="219"/>
        <end position="240"/>
    </location>
</feature>
<feature type="transmembrane region" description="Helical" evidence="18">
    <location>
        <begin position="252"/>
        <end position="272"/>
    </location>
</feature>
<dbReference type="EC" id="7.1.1.2" evidence="3"/>
<keyword evidence="12" id="KW-0520">NAD</keyword>
<evidence type="ECO:0000256" key="11">
    <source>
        <dbReference type="ARBA" id="ARBA00022989"/>
    </source>
</evidence>
<feature type="transmembrane region" description="Helical" evidence="18">
    <location>
        <begin position="196"/>
        <end position="213"/>
    </location>
</feature>
<dbReference type="Pfam" id="PF00361">
    <property type="entry name" value="Proton_antipo_M"/>
    <property type="match status" value="1"/>
</dbReference>
<evidence type="ECO:0000313" key="21">
    <source>
        <dbReference type="EMBL" id="AEQ93864.1"/>
    </source>
</evidence>
<feature type="chain" id="PRO_5003510236" description="NADH-ubiquinone oxidoreductase chain 2" evidence="19">
    <location>
        <begin position="24"/>
        <end position="308"/>
    </location>
</feature>
<dbReference type="GO" id="GO:0006120">
    <property type="term" value="P:mitochondrial electron transport, NADH to ubiquinone"/>
    <property type="evidence" value="ECO:0007669"/>
    <property type="project" value="TreeGrafter"/>
</dbReference>
<keyword evidence="7 18" id="KW-0812">Transmembrane</keyword>
<comment type="subcellular location">
    <subcellularLocation>
        <location evidence="1">Mitochondrion inner membrane</location>
        <topology evidence="1">Multi-pass membrane protein</topology>
    </subcellularLocation>
</comment>
<evidence type="ECO:0000256" key="10">
    <source>
        <dbReference type="ARBA" id="ARBA00022982"/>
    </source>
</evidence>
<name>G8HPC1_9EUPU</name>
<evidence type="ECO:0000259" key="20">
    <source>
        <dbReference type="Pfam" id="PF00361"/>
    </source>
</evidence>
<evidence type="ECO:0000256" key="17">
    <source>
        <dbReference type="ARBA" id="ARBA00049551"/>
    </source>
</evidence>
<evidence type="ECO:0000256" key="15">
    <source>
        <dbReference type="ARBA" id="ARBA00023136"/>
    </source>
</evidence>
<gene>
    <name evidence="21" type="primary">nad2</name>
</gene>
<evidence type="ECO:0000256" key="8">
    <source>
        <dbReference type="ARBA" id="ARBA00022792"/>
    </source>
</evidence>
<evidence type="ECO:0000256" key="7">
    <source>
        <dbReference type="ARBA" id="ARBA00022692"/>
    </source>
</evidence>
<evidence type="ECO:0000256" key="2">
    <source>
        <dbReference type="ARBA" id="ARBA00007012"/>
    </source>
</evidence>
<feature type="transmembrane region" description="Helical" evidence="18">
    <location>
        <begin position="88"/>
        <end position="107"/>
    </location>
</feature>
<keyword evidence="5" id="KW-0813">Transport</keyword>
<keyword evidence="15 18" id="KW-0472">Membrane</keyword>
<keyword evidence="19" id="KW-0732">Signal</keyword>
<keyword evidence="9" id="KW-1278">Translocase</keyword>
<evidence type="ECO:0000256" key="1">
    <source>
        <dbReference type="ARBA" id="ARBA00004448"/>
    </source>
</evidence>
<comment type="catalytic activity">
    <reaction evidence="17">
        <text>a ubiquinone + NADH + 5 H(+)(in) = a ubiquinol + NAD(+) + 4 H(+)(out)</text>
        <dbReference type="Rhea" id="RHEA:29091"/>
        <dbReference type="Rhea" id="RHEA-COMP:9565"/>
        <dbReference type="Rhea" id="RHEA-COMP:9566"/>
        <dbReference type="ChEBI" id="CHEBI:15378"/>
        <dbReference type="ChEBI" id="CHEBI:16389"/>
        <dbReference type="ChEBI" id="CHEBI:17976"/>
        <dbReference type="ChEBI" id="CHEBI:57540"/>
        <dbReference type="ChEBI" id="CHEBI:57945"/>
        <dbReference type="EC" id="7.1.1.2"/>
    </reaction>
</comment>
<protein>
    <recommendedName>
        <fullName evidence="4">NADH-ubiquinone oxidoreductase chain 2</fullName>
        <ecNumber evidence="3">7.1.1.2</ecNumber>
    </recommendedName>
    <alternativeName>
        <fullName evidence="16">NADH dehydrogenase subunit 2</fullName>
    </alternativeName>
</protein>
<comment type="similarity">
    <text evidence="2">Belongs to the complex I subunit 2 family.</text>
</comment>